<dbReference type="SUPFAM" id="SSF48695">
    <property type="entry name" value="Multiheme cytochromes"/>
    <property type="match status" value="1"/>
</dbReference>
<dbReference type="InterPro" id="IPR016187">
    <property type="entry name" value="CTDL_fold"/>
</dbReference>
<evidence type="ECO:0000313" key="4">
    <source>
        <dbReference type="Proteomes" id="UP001238163"/>
    </source>
</evidence>
<dbReference type="GO" id="GO:0120147">
    <property type="term" value="F:formylglycine-generating oxidase activity"/>
    <property type="evidence" value="ECO:0007669"/>
    <property type="project" value="TreeGrafter"/>
</dbReference>
<dbReference type="Pfam" id="PF18582">
    <property type="entry name" value="HZS_alpha"/>
    <property type="match status" value="1"/>
</dbReference>
<accession>A0AAE3VI06</accession>
<evidence type="ECO:0000259" key="1">
    <source>
        <dbReference type="Pfam" id="PF03781"/>
    </source>
</evidence>
<dbReference type="Gene3D" id="3.90.1580.10">
    <property type="entry name" value="paralog of FGE (formylglycine-generating enzyme)"/>
    <property type="match status" value="1"/>
</dbReference>
<feature type="domain" description="Sulfatase-modifying factor enzyme-like" evidence="1">
    <location>
        <begin position="1053"/>
        <end position="1282"/>
    </location>
</feature>
<dbReference type="PANTHER" id="PTHR23150">
    <property type="entry name" value="SULFATASE MODIFYING FACTOR 1, 2"/>
    <property type="match status" value="1"/>
</dbReference>
<dbReference type="SUPFAM" id="SSF82171">
    <property type="entry name" value="DPP6 N-terminal domain-like"/>
    <property type="match status" value="1"/>
</dbReference>
<evidence type="ECO:0000313" key="3">
    <source>
        <dbReference type="EMBL" id="MDQ0290765.1"/>
    </source>
</evidence>
<dbReference type="InterPro" id="IPR036280">
    <property type="entry name" value="Multihaem_cyt_sf"/>
</dbReference>
<dbReference type="Proteomes" id="UP001238163">
    <property type="component" value="Unassembled WGS sequence"/>
</dbReference>
<proteinExistence type="predicted"/>
<reference evidence="3" key="1">
    <citation type="submission" date="2023-07" db="EMBL/GenBank/DDBJ databases">
        <title>Genomic Encyclopedia of Type Strains, Phase IV (KMG-IV): sequencing the most valuable type-strain genomes for metagenomic binning, comparative biology and taxonomic classification.</title>
        <authorList>
            <person name="Goeker M."/>
        </authorList>
    </citation>
    <scope>NUCLEOTIDE SEQUENCE</scope>
    <source>
        <strain evidence="3">DSM 24202</strain>
    </source>
</reference>
<comment type="caution">
    <text evidence="3">The sequence shown here is derived from an EMBL/GenBank/DDBJ whole genome shotgun (WGS) entry which is preliminary data.</text>
</comment>
<feature type="domain" description="Hydrazine synthase alpha subunit middle" evidence="2">
    <location>
        <begin position="727"/>
        <end position="817"/>
    </location>
</feature>
<evidence type="ECO:0000259" key="2">
    <source>
        <dbReference type="Pfam" id="PF18582"/>
    </source>
</evidence>
<sequence>MLEHGANFAPWQLAGPYPADSSQAQLSAIPGDSPDWRPCPDLTDGQGRDLGQAWSLTPGATLFLRRSVVCSKNFNSDFPLSAHIAMQSGQARFAASGASCQGDRALTLQTWDMKGKKGSSELLVKLRADDAGRCPFYFQPQAMVNSRPSAGTRDQRISRRRAVFNQVRREFSDPLSTLQLNGEEFDQIWLTYRDLHMAQTRWEPDEWAPGLEPLWLASRYRAMAGKRLAALADELAIAEPMIAIQARPAMDALAAELQNNDAPYAWPTDRDRYRQAIALAEMVAAARQIESMRLAVVDQIATFATDYPRGNDHLAAIAAHKERSMALWRQTIADKERALPAIVTFKQELDKFAQNVLLDNPLLRFEKLLVVSEGFYFASNWGGPNFLGKKFLTLSPPRPDGELTLLHDAGRITDYDIDFDAQTILYGNGRHIMEIGVDGQGLRQVTTVDDQHVKHFDGCYLPSGQLLFCSTACEQAVPCTGEWYVANLHLAEADGSGERRICFEQDHDWNPSVLNNGRVIYTRWEYTDTPHYFSRLLFHMNPDGTGQMEYYGSNSYWPNSMFWPRAIPGHPSAIVCVVTGHHGTGRQGELVLIDPARGRTDAQGVIQRIPGRGKQVDPVIVDGLVEKSWPRFAAPWPLAAADGAIGAGKYFLVNMRKDPNSPWGVYLVDVFDNLTPILMGNYMAPRPLLPRPRPPVISPRIDLSKDYGFVYMSDVTRGPGLRGTPAGVVKKLRIGAHHYRYGGNGDTYASSYEGGWDVKRIIGTVPVQEDGSAFFSVPANTPIFVQPLDSEGKALQTMRSWFVAMPGETLSCVGCHEPQNSVSPTNPGLAAKKPPTAFTLWEGPVRGFGFDQEVQPVLDRRCVGCHNGSDAGPAPATIDLRAKSLHQDFSGRYSPAYMAIHPYVRRAGYEADYAMQKPGEWAANTSPLVQMLKKGHHGVTLNPLEWERLYTWIDFNVPYAPNWRQSHQPPQDSQVERRAKYKKLHANIDDRDELILPAPPPAAPIAPALPKPAPAPLALPGWPWAEDDARARQAALAPRELVLDLAPGVTMRFVPIPAGTSVIGDHCGAPDEWTERAVSFAEPFWLGVCEVSNSQYACFDPHHDSAYMDARNKDRITRGYPVNKPDQPVVRISFADAQAFCAWLSDRSGLRCELPSEDEWEHACRAGTATPWPFGDAIPAGQHALANIADASLSRWGWGRCEKDYNDGTMFTAPIGKTTPNRWGLHDMIGNVAEWTNSTYAGNDSLRIVRGGSWNDRAMQARAASRWRYPRWQPVYNVGFRVKITMRQATTNQ</sequence>
<dbReference type="SUPFAM" id="SSF56436">
    <property type="entry name" value="C-type lectin-like"/>
    <property type="match status" value="1"/>
</dbReference>
<dbReference type="EMBL" id="JAUSVL010000001">
    <property type="protein sequence ID" value="MDQ0290765.1"/>
    <property type="molecule type" value="Genomic_DNA"/>
</dbReference>
<dbReference type="InterPro" id="IPR005532">
    <property type="entry name" value="SUMF_dom"/>
</dbReference>
<keyword evidence="4" id="KW-1185">Reference proteome</keyword>
<dbReference type="PANTHER" id="PTHR23150:SF19">
    <property type="entry name" value="FORMYLGLYCINE-GENERATING ENZYME"/>
    <property type="match status" value="1"/>
</dbReference>
<name>A0AAE3VI06_9BACT</name>
<protein>
    <submittedName>
        <fullName evidence="3">Formylglycine-generating enzyme required for sulfatase activity</fullName>
    </submittedName>
</protein>
<dbReference type="InterPro" id="IPR042095">
    <property type="entry name" value="SUMF_sf"/>
</dbReference>
<dbReference type="Pfam" id="PF03781">
    <property type="entry name" value="FGE-sulfatase"/>
    <property type="match status" value="1"/>
</dbReference>
<dbReference type="RefSeq" id="WP_307262623.1">
    <property type="nucleotide sequence ID" value="NZ_JAUSVL010000001.1"/>
</dbReference>
<dbReference type="Gene3D" id="2.120.10.30">
    <property type="entry name" value="TolB, C-terminal domain"/>
    <property type="match status" value="1"/>
</dbReference>
<dbReference type="InterPro" id="IPR040698">
    <property type="entry name" value="HZS_alpha_mid"/>
</dbReference>
<dbReference type="InterPro" id="IPR051043">
    <property type="entry name" value="Sulfatase_Mod_Factor_Kinase"/>
</dbReference>
<gene>
    <name evidence="3" type="ORF">J3R75_002872</name>
</gene>
<dbReference type="InterPro" id="IPR011042">
    <property type="entry name" value="6-blade_b-propeller_TolB-like"/>
</dbReference>
<organism evidence="3 4">
    <name type="scientific">Oligosphaera ethanolica</name>
    <dbReference type="NCBI Taxonomy" id="760260"/>
    <lineage>
        <taxon>Bacteria</taxon>
        <taxon>Pseudomonadati</taxon>
        <taxon>Lentisphaerota</taxon>
        <taxon>Oligosphaeria</taxon>
        <taxon>Oligosphaerales</taxon>
        <taxon>Oligosphaeraceae</taxon>
        <taxon>Oligosphaera</taxon>
    </lineage>
</organism>